<feature type="transmembrane region" description="Helical" evidence="8">
    <location>
        <begin position="205"/>
        <end position="224"/>
    </location>
</feature>
<dbReference type="PANTHER" id="PTHR42718:SF9">
    <property type="entry name" value="MAJOR FACILITATOR SUPERFAMILY MULTIDRUG TRANSPORTER MFSC"/>
    <property type="match status" value="1"/>
</dbReference>
<keyword evidence="3" id="KW-0813">Transport</keyword>
<feature type="transmembrane region" description="Helical" evidence="8">
    <location>
        <begin position="110"/>
        <end position="132"/>
    </location>
</feature>
<feature type="transmembrane region" description="Helical" evidence="8">
    <location>
        <begin position="406"/>
        <end position="426"/>
    </location>
</feature>
<evidence type="ECO:0000256" key="3">
    <source>
        <dbReference type="ARBA" id="ARBA00022448"/>
    </source>
</evidence>
<evidence type="ECO:0000259" key="9">
    <source>
        <dbReference type="PROSITE" id="PS50850"/>
    </source>
</evidence>
<comment type="similarity">
    <text evidence="2">Belongs to the major facilitator superfamily. EmrB family.</text>
</comment>
<evidence type="ECO:0000256" key="6">
    <source>
        <dbReference type="ARBA" id="ARBA00022989"/>
    </source>
</evidence>
<dbReference type="PANTHER" id="PTHR42718">
    <property type="entry name" value="MAJOR FACILITATOR SUPERFAMILY MULTIDRUG TRANSPORTER MFSC"/>
    <property type="match status" value="1"/>
</dbReference>
<dbReference type="Gene3D" id="1.20.1720.10">
    <property type="entry name" value="Multidrug resistance protein D"/>
    <property type="match status" value="1"/>
</dbReference>
<protein>
    <submittedName>
        <fullName evidence="10">DHA2 family efflux MFS transporter permease subunit</fullName>
    </submittedName>
</protein>
<sequence length="511" mass="54399">MSAQDASIPQMSKGTLVLACFVLAFTNFMVVLDTTIANVSVAHIAGGLGISSSEGTWVITSYAVAEAICVPLTGWLARRFGTVRVFAIGMAGFGIFSLLCGMAWSLGSLVAFRIGQGLCGGPLMPISQTLLLRIFPKEKHAQATGVWAMTTIVAPILGPILGGTISDNWGWHWIFFINVPIAAVCSVMAVALLRQAETRIDKLPIDVWGMVLLVFWVGSLQLMLDLGREHDWFGDPLIVGLAVAAAVGFTFFLAWELFEKDPAVNLKVFRHRGFTVSVTSLVFAYGTFFASLVVIPQWLQGALGYTATWAGYATAFNGVAAVMMAPVVAKLSEKVDPRLLVSFGILWLGGTSLIRVFWWTSDADFWTVALPQLIQGAGMPFFFIPLTTLALGAVEEEEVASAAGVMNFLRTMSGAVGTAIVTTIWYDGAQGIRAELSGVLNGAEVTMQSLQAHGYTIEQSRLVISNLVDGQATALATGSAFVTAAIVFAAAASIVWLAPRPKHAVAAGQAH</sequence>
<dbReference type="InterPro" id="IPR036259">
    <property type="entry name" value="MFS_trans_sf"/>
</dbReference>
<keyword evidence="4" id="KW-1003">Cell membrane</keyword>
<reference evidence="10" key="1">
    <citation type="submission" date="2022-05" db="EMBL/GenBank/DDBJ databases">
        <authorList>
            <person name="Jo J.-H."/>
            <person name="Im W.-T."/>
        </authorList>
    </citation>
    <scope>NUCLEOTIDE SEQUENCE</scope>
    <source>
        <strain evidence="10">RB56-2</strain>
    </source>
</reference>
<name>A0ABT0S8Y2_9SPHN</name>
<keyword evidence="11" id="KW-1185">Reference proteome</keyword>
<dbReference type="CDD" id="cd17503">
    <property type="entry name" value="MFS_LmrB_MDR_like"/>
    <property type="match status" value="1"/>
</dbReference>
<keyword evidence="5 8" id="KW-0812">Transmembrane</keyword>
<keyword evidence="6 8" id="KW-1133">Transmembrane helix</keyword>
<feature type="transmembrane region" description="Helical" evidence="8">
    <location>
        <begin position="307"/>
        <end position="327"/>
    </location>
</feature>
<feature type="transmembrane region" description="Helical" evidence="8">
    <location>
        <begin position="57"/>
        <end position="76"/>
    </location>
</feature>
<accession>A0ABT0S8Y2</accession>
<gene>
    <name evidence="10" type="ORF">LZ518_06995</name>
</gene>
<feature type="domain" description="Major facilitator superfamily (MFS) profile" evidence="9">
    <location>
        <begin position="19"/>
        <end position="502"/>
    </location>
</feature>
<keyword evidence="7 8" id="KW-0472">Membrane</keyword>
<dbReference type="InterPro" id="IPR011701">
    <property type="entry name" value="MFS"/>
</dbReference>
<dbReference type="Pfam" id="PF07690">
    <property type="entry name" value="MFS_1"/>
    <property type="match status" value="1"/>
</dbReference>
<evidence type="ECO:0000256" key="7">
    <source>
        <dbReference type="ARBA" id="ARBA00023136"/>
    </source>
</evidence>
<comment type="subcellular location">
    <subcellularLocation>
        <location evidence="1">Cell membrane</location>
        <topology evidence="1">Multi-pass membrane protein</topology>
    </subcellularLocation>
</comment>
<dbReference type="InterPro" id="IPR020846">
    <property type="entry name" value="MFS_dom"/>
</dbReference>
<comment type="caution">
    <text evidence="10">The sequence shown here is derived from an EMBL/GenBank/DDBJ whole genome shotgun (WGS) entry which is preliminary data.</text>
</comment>
<evidence type="ECO:0000256" key="1">
    <source>
        <dbReference type="ARBA" id="ARBA00004651"/>
    </source>
</evidence>
<organism evidence="10 11">
    <name type="scientific">Sphingomonas brevis</name>
    <dbReference type="NCBI Taxonomy" id="2908206"/>
    <lineage>
        <taxon>Bacteria</taxon>
        <taxon>Pseudomonadati</taxon>
        <taxon>Pseudomonadota</taxon>
        <taxon>Alphaproteobacteria</taxon>
        <taxon>Sphingomonadales</taxon>
        <taxon>Sphingomonadaceae</taxon>
        <taxon>Sphingomonas</taxon>
    </lineage>
</organism>
<dbReference type="SUPFAM" id="SSF103473">
    <property type="entry name" value="MFS general substrate transporter"/>
    <property type="match status" value="1"/>
</dbReference>
<feature type="transmembrane region" description="Helical" evidence="8">
    <location>
        <begin position="236"/>
        <end position="255"/>
    </location>
</feature>
<feature type="transmembrane region" description="Helical" evidence="8">
    <location>
        <begin position="339"/>
        <end position="361"/>
    </location>
</feature>
<dbReference type="EMBL" id="JAMGBB010000001">
    <property type="protein sequence ID" value="MCL6740875.1"/>
    <property type="molecule type" value="Genomic_DNA"/>
</dbReference>
<feature type="transmembrane region" description="Helical" evidence="8">
    <location>
        <begin position="475"/>
        <end position="498"/>
    </location>
</feature>
<dbReference type="Gene3D" id="1.20.1250.20">
    <property type="entry name" value="MFS general substrate transporter like domains"/>
    <property type="match status" value="1"/>
</dbReference>
<dbReference type="NCBIfam" id="TIGR00711">
    <property type="entry name" value="efflux_EmrB"/>
    <property type="match status" value="1"/>
</dbReference>
<feature type="transmembrane region" description="Helical" evidence="8">
    <location>
        <begin position="171"/>
        <end position="193"/>
    </location>
</feature>
<evidence type="ECO:0000256" key="5">
    <source>
        <dbReference type="ARBA" id="ARBA00022692"/>
    </source>
</evidence>
<feature type="transmembrane region" description="Helical" evidence="8">
    <location>
        <begin position="373"/>
        <end position="394"/>
    </location>
</feature>
<proteinExistence type="inferred from homology"/>
<dbReference type="RefSeq" id="WP_249915284.1">
    <property type="nucleotide sequence ID" value="NZ_JAMGBB010000001.1"/>
</dbReference>
<feature type="transmembrane region" description="Helical" evidence="8">
    <location>
        <begin position="144"/>
        <end position="165"/>
    </location>
</feature>
<evidence type="ECO:0000313" key="11">
    <source>
        <dbReference type="Proteomes" id="UP001165383"/>
    </source>
</evidence>
<feature type="transmembrane region" description="Helical" evidence="8">
    <location>
        <begin position="83"/>
        <end position="104"/>
    </location>
</feature>
<evidence type="ECO:0000256" key="2">
    <source>
        <dbReference type="ARBA" id="ARBA00008537"/>
    </source>
</evidence>
<feature type="transmembrane region" description="Helical" evidence="8">
    <location>
        <begin position="276"/>
        <end position="295"/>
    </location>
</feature>
<dbReference type="Proteomes" id="UP001165383">
    <property type="component" value="Unassembled WGS sequence"/>
</dbReference>
<evidence type="ECO:0000313" key="10">
    <source>
        <dbReference type="EMBL" id="MCL6740875.1"/>
    </source>
</evidence>
<evidence type="ECO:0000256" key="4">
    <source>
        <dbReference type="ARBA" id="ARBA00022475"/>
    </source>
</evidence>
<evidence type="ECO:0000256" key="8">
    <source>
        <dbReference type="SAM" id="Phobius"/>
    </source>
</evidence>
<dbReference type="InterPro" id="IPR004638">
    <property type="entry name" value="EmrB-like"/>
</dbReference>
<feature type="transmembrane region" description="Helical" evidence="8">
    <location>
        <begin position="16"/>
        <end position="37"/>
    </location>
</feature>
<dbReference type="PROSITE" id="PS50850">
    <property type="entry name" value="MFS"/>
    <property type="match status" value="1"/>
</dbReference>